<dbReference type="KEGG" id="msil:METEAL_19830"/>
<feature type="binding site" evidence="9">
    <location>
        <position position="152"/>
    </location>
    <ligand>
        <name>Zn(2+)</name>
        <dbReference type="ChEBI" id="CHEBI:29105"/>
        <label>2</label>
    </ligand>
</feature>
<dbReference type="GO" id="GO:0006508">
    <property type="term" value="P:proteolysis"/>
    <property type="evidence" value="ECO:0007669"/>
    <property type="project" value="UniProtKB-UniRule"/>
</dbReference>
<feature type="binding site" evidence="9">
    <location>
        <position position="391"/>
    </location>
    <ligand>
        <name>Zn(2+)</name>
        <dbReference type="ChEBI" id="CHEBI:29105"/>
        <label>2</label>
    </ligand>
</feature>
<dbReference type="NCBIfam" id="NF003976">
    <property type="entry name" value="PRK05469.1"/>
    <property type="match status" value="1"/>
</dbReference>
<dbReference type="EC" id="3.4.11.4" evidence="7"/>
<dbReference type="AlphaFoldDB" id="A0AA48GMX2"/>
<dbReference type="GO" id="GO:0008237">
    <property type="term" value="F:metallopeptidase activity"/>
    <property type="evidence" value="ECO:0007669"/>
    <property type="project" value="UniProtKB-KW"/>
</dbReference>
<evidence type="ECO:0000313" key="11">
    <source>
        <dbReference type="EMBL" id="BDU72809.1"/>
    </source>
</evidence>
<evidence type="ECO:0000256" key="6">
    <source>
        <dbReference type="ARBA" id="ARBA00023049"/>
    </source>
</evidence>
<dbReference type="InterPro" id="IPR001261">
    <property type="entry name" value="ArgE/DapE_CS"/>
</dbReference>
<dbReference type="InterPro" id="IPR036264">
    <property type="entry name" value="Bact_exopeptidase_dim_dom"/>
</dbReference>
<dbReference type="SUPFAM" id="SSF53187">
    <property type="entry name" value="Zn-dependent exopeptidases"/>
    <property type="match status" value="1"/>
</dbReference>
<dbReference type="PIRSF" id="PIRSF037215">
    <property type="entry name" value="Peptidase_M20B"/>
    <property type="match status" value="1"/>
</dbReference>
<evidence type="ECO:0000256" key="1">
    <source>
        <dbReference type="ARBA" id="ARBA00009692"/>
    </source>
</evidence>
<keyword evidence="4" id="KW-0378">Hydrolase</keyword>
<dbReference type="NCBIfam" id="TIGR01882">
    <property type="entry name" value="peptidase-T"/>
    <property type="match status" value="1"/>
</dbReference>
<evidence type="ECO:0000313" key="12">
    <source>
        <dbReference type="Proteomes" id="UP001238179"/>
    </source>
</evidence>
<feature type="binding site" evidence="9">
    <location>
        <position position="209"/>
    </location>
    <ligand>
        <name>Zn(2+)</name>
        <dbReference type="ChEBI" id="CHEBI:29105"/>
        <label>1</label>
    </ligand>
</feature>
<keyword evidence="2" id="KW-0645">Protease</keyword>
<dbReference type="PANTHER" id="PTHR42994">
    <property type="entry name" value="PEPTIDASE T"/>
    <property type="match status" value="1"/>
</dbReference>
<dbReference type="InterPro" id="IPR011650">
    <property type="entry name" value="Peptidase_M20_dimer"/>
</dbReference>
<evidence type="ECO:0000256" key="8">
    <source>
        <dbReference type="PIRSR" id="PIRSR037215-1"/>
    </source>
</evidence>
<evidence type="ECO:0000256" key="4">
    <source>
        <dbReference type="ARBA" id="ARBA00022801"/>
    </source>
</evidence>
<feature type="binding site" evidence="9">
    <location>
        <position position="152"/>
    </location>
    <ligand>
        <name>Zn(2+)</name>
        <dbReference type="ChEBI" id="CHEBI:29105"/>
        <label>1</label>
    </ligand>
</feature>
<comment type="similarity">
    <text evidence="1">Belongs to the peptidase M20B family.</text>
</comment>
<evidence type="ECO:0000259" key="10">
    <source>
        <dbReference type="Pfam" id="PF07687"/>
    </source>
</evidence>
<dbReference type="RefSeq" id="WP_316415721.1">
    <property type="nucleotide sequence ID" value="NZ_AP027080.1"/>
</dbReference>
<proteinExistence type="inferred from homology"/>
<dbReference type="PROSITE" id="PS00759">
    <property type="entry name" value="ARGE_DAPE_CPG2_2"/>
    <property type="match status" value="1"/>
</dbReference>
<dbReference type="InterPro" id="IPR002933">
    <property type="entry name" value="Peptidase_M20"/>
</dbReference>
<comment type="cofactor">
    <cofactor evidence="9">
        <name>Zn(2+)</name>
        <dbReference type="ChEBI" id="CHEBI:29105"/>
    </cofactor>
    <text evidence="9">Binds 2 Zn(2+) ions per subunit.</text>
</comment>
<feature type="binding site" evidence="9">
    <location>
        <position position="187"/>
    </location>
    <ligand>
        <name>Zn(2+)</name>
        <dbReference type="ChEBI" id="CHEBI:29105"/>
        <label>2</label>
    </ligand>
</feature>
<keyword evidence="12" id="KW-1185">Reference proteome</keyword>
<feature type="active site" description="Proton acceptor" evidence="8">
    <location>
        <position position="186"/>
    </location>
</feature>
<evidence type="ECO:0000256" key="3">
    <source>
        <dbReference type="ARBA" id="ARBA00022723"/>
    </source>
</evidence>
<feature type="active site" evidence="8">
    <location>
        <position position="93"/>
    </location>
</feature>
<accession>A0AA48GMX2</accession>
<dbReference type="Proteomes" id="UP001238179">
    <property type="component" value="Chromosome"/>
</dbReference>
<dbReference type="GO" id="GO:0006518">
    <property type="term" value="P:peptide metabolic process"/>
    <property type="evidence" value="ECO:0007669"/>
    <property type="project" value="InterPro"/>
</dbReference>
<dbReference type="NCBIfam" id="NF009920">
    <property type="entry name" value="PRK13381.1"/>
    <property type="match status" value="1"/>
</dbReference>
<organism evidence="11 12">
    <name type="scientific">Mesoterricola silvestris</name>
    <dbReference type="NCBI Taxonomy" id="2927979"/>
    <lineage>
        <taxon>Bacteria</taxon>
        <taxon>Pseudomonadati</taxon>
        <taxon>Acidobacteriota</taxon>
        <taxon>Holophagae</taxon>
        <taxon>Holophagales</taxon>
        <taxon>Holophagaceae</taxon>
        <taxon>Mesoterricola</taxon>
    </lineage>
</organism>
<dbReference type="Gene3D" id="3.30.70.360">
    <property type="match status" value="1"/>
</dbReference>
<dbReference type="InterPro" id="IPR010161">
    <property type="entry name" value="Peptidase_M20B"/>
</dbReference>
<name>A0AA48GMX2_9BACT</name>
<feature type="binding site" evidence="9">
    <location>
        <position position="91"/>
    </location>
    <ligand>
        <name>Zn(2+)</name>
        <dbReference type="ChEBI" id="CHEBI:29105"/>
        <label>1</label>
    </ligand>
</feature>
<protein>
    <recommendedName>
        <fullName evidence="7">Peptidase T</fullName>
        <ecNumber evidence="7">3.4.11.4</ecNumber>
    </recommendedName>
</protein>
<dbReference type="GO" id="GO:0005829">
    <property type="term" value="C:cytosol"/>
    <property type="evidence" value="ECO:0007669"/>
    <property type="project" value="TreeGrafter"/>
</dbReference>
<evidence type="ECO:0000256" key="9">
    <source>
        <dbReference type="PIRSR" id="PIRSR037215-2"/>
    </source>
</evidence>
<keyword evidence="3 9" id="KW-0479">Metal-binding</keyword>
<evidence type="ECO:0000256" key="5">
    <source>
        <dbReference type="ARBA" id="ARBA00022833"/>
    </source>
</evidence>
<dbReference type="Pfam" id="PF07687">
    <property type="entry name" value="M20_dimer"/>
    <property type="match status" value="1"/>
</dbReference>
<sequence length="421" mass="45970">MTLWKLDPSEKQDLLDRFLRYVAVDTQSDDNATCFPSTEKQKDLARILVEELRALGCADAAMDEWGYVTARVPANLPAGHARVPVVGFIAHLDTYHATPGAGVKPRIIRDYPGGDIVLGAGEVLRAGANPTLAQCVGHTLVTTDGTTLLGADDKAGIAEILTLLAWLRRNQEFRHGELRIGFTPDEEVGRGTEHFDVAGFGAQYAYTLDGSVLGEVEDETFCADTAILTITGHDVHPGYAKGVMVNALRVAGKVMELLPPDALPETTEDRQPYLHPFALTGDVTRAELKLLVRAFTEEELTAREDVLRRVARDAEGCFPGAAVDLEIRESYRNMIYKIAEDPKVLDYALEAVTRQGITPIRRAIRGGTDGARLSYMGLPTPNIFAGGQSFHSVQEWVSLEWMAAAVEVCVQLLGVWVEKAD</sequence>
<evidence type="ECO:0000256" key="2">
    <source>
        <dbReference type="ARBA" id="ARBA00022670"/>
    </source>
</evidence>
<dbReference type="EMBL" id="AP027080">
    <property type="protein sequence ID" value="BDU72809.1"/>
    <property type="molecule type" value="Genomic_DNA"/>
</dbReference>
<feature type="domain" description="Peptidase M20 dimerisation" evidence="10">
    <location>
        <begin position="225"/>
        <end position="307"/>
    </location>
</feature>
<keyword evidence="5 9" id="KW-0862">Zinc</keyword>
<gene>
    <name evidence="11" type="primary">pepT</name>
    <name evidence="11" type="ORF">METEAL_19830</name>
</gene>
<dbReference type="GO" id="GO:0045148">
    <property type="term" value="F:tripeptide aminopeptidase activity"/>
    <property type="evidence" value="ECO:0007669"/>
    <property type="project" value="UniProtKB-UniRule"/>
</dbReference>
<dbReference type="Gene3D" id="3.40.630.10">
    <property type="entry name" value="Zn peptidases"/>
    <property type="match status" value="1"/>
</dbReference>
<dbReference type="GO" id="GO:0008270">
    <property type="term" value="F:zinc ion binding"/>
    <property type="evidence" value="ECO:0007669"/>
    <property type="project" value="InterPro"/>
</dbReference>
<keyword evidence="6" id="KW-0482">Metalloprotease</keyword>
<reference evidence="12" key="1">
    <citation type="journal article" date="2023" name="Int. J. Syst. Evol. Microbiol.">
        <title>Mesoterricola silvestris gen. nov., sp. nov., Mesoterricola sediminis sp. nov., Geothrix oryzae sp. nov., Geothrix edaphica sp. nov., Geothrix rubra sp. nov., and Geothrix limicola sp. nov., six novel members of Acidobacteriota isolated from soils.</title>
        <authorList>
            <person name="Itoh H."/>
            <person name="Sugisawa Y."/>
            <person name="Mise K."/>
            <person name="Xu Z."/>
            <person name="Kuniyasu M."/>
            <person name="Ushijima N."/>
            <person name="Kawano K."/>
            <person name="Kobayashi E."/>
            <person name="Shiratori Y."/>
            <person name="Masuda Y."/>
            <person name="Senoo K."/>
        </authorList>
    </citation>
    <scope>NUCLEOTIDE SEQUENCE [LARGE SCALE GENOMIC DNA]</scope>
    <source>
        <strain evidence="12">W79</strain>
    </source>
</reference>
<dbReference type="PANTHER" id="PTHR42994:SF1">
    <property type="entry name" value="PEPTIDASE T"/>
    <property type="match status" value="1"/>
</dbReference>
<dbReference type="Pfam" id="PF01546">
    <property type="entry name" value="Peptidase_M20"/>
    <property type="match status" value="1"/>
</dbReference>
<evidence type="ECO:0000256" key="7">
    <source>
        <dbReference type="NCBIfam" id="TIGR01882"/>
    </source>
</evidence>
<dbReference type="SUPFAM" id="SSF55031">
    <property type="entry name" value="Bacterial exopeptidase dimerisation domain"/>
    <property type="match status" value="1"/>
</dbReference>